<feature type="domain" description="FecR protein" evidence="1">
    <location>
        <begin position="59"/>
        <end position="138"/>
    </location>
</feature>
<keyword evidence="3" id="KW-1185">Reference proteome</keyword>
<accession>A0ABU3KK04</accession>
<comment type="caution">
    <text evidence="2">The sequence shown here is derived from an EMBL/GenBank/DDBJ whole genome shotgun (WGS) entry which is preliminary data.</text>
</comment>
<evidence type="ECO:0000313" key="3">
    <source>
        <dbReference type="Proteomes" id="UP001321700"/>
    </source>
</evidence>
<dbReference type="Proteomes" id="UP001321700">
    <property type="component" value="Unassembled WGS sequence"/>
</dbReference>
<dbReference type="Pfam" id="PF04773">
    <property type="entry name" value="FecR"/>
    <property type="match status" value="1"/>
</dbReference>
<protein>
    <submittedName>
        <fullName evidence="2">FecR domain-containing protein</fullName>
    </submittedName>
</protein>
<evidence type="ECO:0000259" key="1">
    <source>
        <dbReference type="Pfam" id="PF04773"/>
    </source>
</evidence>
<dbReference type="EMBL" id="JAVBIK010000001">
    <property type="protein sequence ID" value="MDT7518111.1"/>
    <property type="molecule type" value="Genomic_DNA"/>
</dbReference>
<proteinExistence type="predicted"/>
<organism evidence="2 3">
    <name type="scientific">Rhodoferax potami</name>
    <dbReference type="NCBI Taxonomy" id="3068338"/>
    <lineage>
        <taxon>Bacteria</taxon>
        <taxon>Pseudomonadati</taxon>
        <taxon>Pseudomonadota</taxon>
        <taxon>Betaproteobacteria</taxon>
        <taxon>Burkholderiales</taxon>
        <taxon>Comamonadaceae</taxon>
        <taxon>Rhodoferax</taxon>
    </lineage>
</organism>
<sequence>MSNRRQFIANSVAISSLGGLVDALAMGQRPLQSGIRRIKGEVFLNGGVARIEQAIMPGDTISTGALSETVFVMGDNAYLLREKSSLQFAQDEVVSVLRLISGKALAVFGPGPKRIETRGATVGIRGTACYMEAQETQLYFCLCYGTADIQPLANPGLARSLTTRYHDMPMYISYDSSQPVLRPAPIINHRDSELILLEETVGRQPPFVQKQAQENSSY</sequence>
<dbReference type="RefSeq" id="WP_313873892.1">
    <property type="nucleotide sequence ID" value="NZ_JAVBIK010000001.1"/>
</dbReference>
<dbReference type="InterPro" id="IPR006860">
    <property type="entry name" value="FecR"/>
</dbReference>
<gene>
    <name evidence="2" type="ORF">RAE19_05080</name>
</gene>
<evidence type="ECO:0000313" key="2">
    <source>
        <dbReference type="EMBL" id="MDT7518111.1"/>
    </source>
</evidence>
<name>A0ABU3KK04_9BURK</name>
<reference evidence="2 3" key="1">
    <citation type="submission" date="2023-08" db="EMBL/GenBank/DDBJ databases">
        <title>Rhodoferax potami sp. nov. and Rhodoferax mekongensis sp. nov., isolated from the Mekong River in Thailand.</title>
        <authorList>
            <person name="Kitikhun S."/>
            <person name="Charoenyingcharoen P."/>
            <person name="Siriarchawattana P."/>
            <person name="Likhitrattanapisal S."/>
            <person name="Nilsakha T."/>
            <person name="Chanpet A."/>
            <person name="Rattanawaree P."/>
            <person name="Ingsriswang S."/>
        </authorList>
    </citation>
    <scope>NUCLEOTIDE SEQUENCE [LARGE SCALE GENOMIC DNA]</scope>
    <source>
        <strain evidence="2 3">TBRC 17660</strain>
    </source>
</reference>